<comment type="caution">
    <text evidence="1">The sequence shown here is derived from an EMBL/GenBank/DDBJ whole genome shotgun (WGS) entry which is preliminary data.</text>
</comment>
<accession>A0A2T2YJD5</accession>
<gene>
    <name evidence="1" type="ORF">AHMF7605_19955</name>
</gene>
<organism evidence="1 2">
    <name type="scientific">Adhaeribacter arboris</name>
    <dbReference type="NCBI Taxonomy" id="2072846"/>
    <lineage>
        <taxon>Bacteria</taxon>
        <taxon>Pseudomonadati</taxon>
        <taxon>Bacteroidota</taxon>
        <taxon>Cytophagia</taxon>
        <taxon>Cytophagales</taxon>
        <taxon>Hymenobacteraceae</taxon>
        <taxon>Adhaeribacter</taxon>
    </lineage>
</organism>
<sequence>MIDKNTGQLTFGTGKTVFPITTLSELKAINLSAVHEEGVLGNEWIHYTVKNVLIAGKFFYLTFFFHEEILDSVSFIFNDCEIDLTSNWDCWSEKREKENAVLYNNWLDKEIGTSRNFLWGTVWASYDPKSGGSSIGISYK</sequence>
<keyword evidence="2" id="KW-1185">Reference proteome</keyword>
<reference evidence="1 2" key="1">
    <citation type="submission" date="2018-03" db="EMBL/GenBank/DDBJ databases">
        <title>Adhaeribacter sp. HMF7605 Genome sequencing and assembly.</title>
        <authorList>
            <person name="Kang H."/>
            <person name="Kang J."/>
            <person name="Cha I."/>
            <person name="Kim H."/>
            <person name="Joh K."/>
        </authorList>
    </citation>
    <scope>NUCLEOTIDE SEQUENCE [LARGE SCALE GENOMIC DNA]</scope>
    <source>
        <strain evidence="1 2">HMF7605</strain>
    </source>
</reference>
<dbReference type="OrthoDB" id="882910at2"/>
<proteinExistence type="predicted"/>
<evidence type="ECO:0000313" key="1">
    <source>
        <dbReference type="EMBL" id="PSR55618.1"/>
    </source>
</evidence>
<dbReference type="EMBL" id="PYFT01000001">
    <property type="protein sequence ID" value="PSR55618.1"/>
    <property type="molecule type" value="Genomic_DNA"/>
</dbReference>
<name>A0A2T2YJD5_9BACT</name>
<dbReference type="Proteomes" id="UP000240357">
    <property type="component" value="Unassembled WGS sequence"/>
</dbReference>
<dbReference type="RefSeq" id="WP_106931798.1">
    <property type="nucleotide sequence ID" value="NZ_PYFT01000001.1"/>
</dbReference>
<protein>
    <submittedName>
        <fullName evidence="1">Uncharacterized protein</fullName>
    </submittedName>
</protein>
<evidence type="ECO:0000313" key="2">
    <source>
        <dbReference type="Proteomes" id="UP000240357"/>
    </source>
</evidence>
<dbReference type="AlphaFoldDB" id="A0A2T2YJD5"/>